<dbReference type="OrthoDB" id="10558890at2759"/>
<feature type="compositionally biased region" description="Low complexity" evidence="1">
    <location>
        <begin position="396"/>
        <end position="408"/>
    </location>
</feature>
<feature type="compositionally biased region" description="Low complexity" evidence="1">
    <location>
        <begin position="286"/>
        <end position="297"/>
    </location>
</feature>
<dbReference type="AlphaFoldDB" id="A0A395MW71"/>
<proteinExistence type="predicted"/>
<evidence type="ECO:0000313" key="3">
    <source>
        <dbReference type="Proteomes" id="UP000265631"/>
    </source>
</evidence>
<feature type="compositionally biased region" description="Acidic residues" evidence="1">
    <location>
        <begin position="409"/>
        <end position="420"/>
    </location>
</feature>
<feature type="region of interest" description="Disordered" evidence="1">
    <location>
        <begin position="396"/>
        <end position="423"/>
    </location>
</feature>
<organism evidence="2 3">
    <name type="scientific">Fusarium flagelliforme</name>
    <dbReference type="NCBI Taxonomy" id="2675880"/>
    <lineage>
        <taxon>Eukaryota</taxon>
        <taxon>Fungi</taxon>
        <taxon>Dikarya</taxon>
        <taxon>Ascomycota</taxon>
        <taxon>Pezizomycotina</taxon>
        <taxon>Sordariomycetes</taxon>
        <taxon>Hypocreomycetidae</taxon>
        <taxon>Hypocreales</taxon>
        <taxon>Nectriaceae</taxon>
        <taxon>Fusarium</taxon>
        <taxon>Fusarium incarnatum-equiseti species complex</taxon>
    </lineage>
</organism>
<evidence type="ECO:0000256" key="1">
    <source>
        <dbReference type="SAM" id="MobiDB-lite"/>
    </source>
</evidence>
<reference evidence="2 3" key="1">
    <citation type="journal article" date="2018" name="PLoS Pathog.">
        <title>Evolution of structural diversity of trichothecenes, a family of toxins produced by plant pathogenic and entomopathogenic fungi.</title>
        <authorList>
            <person name="Proctor R.H."/>
            <person name="McCormick S.P."/>
            <person name="Kim H.S."/>
            <person name="Cardoza R.E."/>
            <person name="Stanley A.M."/>
            <person name="Lindo L."/>
            <person name="Kelly A."/>
            <person name="Brown D.W."/>
            <person name="Lee T."/>
            <person name="Vaughan M.M."/>
            <person name="Alexander N.J."/>
            <person name="Busman M."/>
            <person name="Gutierrez S."/>
        </authorList>
    </citation>
    <scope>NUCLEOTIDE SEQUENCE [LARGE SCALE GENOMIC DNA]</scope>
    <source>
        <strain evidence="2 3">NRRL 13405</strain>
    </source>
</reference>
<dbReference type="EMBL" id="PXXK01000089">
    <property type="protein sequence ID" value="RFN51895.1"/>
    <property type="molecule type" value="Genomic_DNA"/>
</dbReference>
<sequence length="519" mass="56930">MARRPAKPQACPNARWSCITESWEGARRNVEGFPNKDHQAFPNLDQAYAYMDKRGCPRPHNFVTDAQASKIDPTSKVPDGWNVEVWGPYRYDPDEMQTFDPPIERTAAEAPSHHRPYNKSRFLPGRRRTKCDEMQSMACELRRNDGPLKLEMHGAFNYTSPEPDIHATVRALIKSDLAMVLQTLATMAPSPIANPEPGALDLPSYGLRPTFKKESPRNDQAPTIKQEPSANHQTSAINEKPLINEPAPAMHNDAALSHKLFIAGTPPLPDDDFHHDPPSYEDDDSCSNSGSDLSSDYDSSDDDEQMDEAADHVREPCQSETSDSSSAPSSQETAEVASTPPSSPIRRRRSDADDGTLDEPPSKKACSSSIAVQPDVVTHIKSEDTTQSADHLVAQYESDSASDSSSGYDSDESQSDEPPESETNLHIETLHYSVAGKMDCLRELVSLLRKPDGVDLSISGTELATSANGTGKGTVPSAFHGKSLKTADYGKVRVAVIDLFKHYSTIVVRSERMVDVVVL</sequence>
<feature type="compositionally biased region" description="Acidic residues" evidence="1">
    <location>
        <begin position="298"/>
        <end position="308"/>
    </location>
</feature>
<accession>A0A395MW71</accession>
<name>A0A395MW71_9HYPO</name>
<comment type="caution">
    <text evidence="2">The sequence shown here is derived from an EMBL/GenBank/DDBJ whole genome shotgun (WGS) entry which is preliminary data.</text>
</comment>
<gene>
    <name evidence="2" type="ORF">FIE12Z_3856</name>
</gene>
<evidence type="ECO:0000313" key="2">
    <source>
        <dbReference type="EMBL" id="RFN51895.1"/>
    </source>
</evidence>
<feature type="region of interest" description="Disordered" evidence="1">
    <location>
        <begin position="195"/>
        <end position="234"/>
    </location>
</feature>
<feature type="region of interest" description="Disordered" evidence="1">
    <location>
        <begin position="267"/>
        <end position="371"/>
    </location>
</feature>
<keyword evidence="3" id="KW-1185">Reference proteome</keyword>
<dbReference type="Proteomes" id="UP000265631">
    <property type="component" value="Unassembled WGS sequence"/>
</dbReference>
<feature type="compositionally biased region" description="Low complexity" evidence="1">
    <location>
        <begin position="318"/>
        <end position="340"/>
    </location>
</feature>
<feature type="compositionally biased region" description="Polar residues" evidence="1">
    <location>
        <begin position="218"/>
        <end position="234"/>
    </location>
</feature>
<protein>
    <submittedName>
        <fullName evidence="2">Uncharacterized protein</fullName>
    </submittedName>
</protein>